<sequence>MDDASFDYIIVGAGSAGCVLAEGLSASGKFKVLLLEAGGSDAQFWIKVPIGYGVNFKNARINWGYHAQPDPQLNARSVYWPRGRVIGGSSSINAMAYVRGLPQDFDDWENAGAAGWGWTSVKSAYEALETHSELTEHGRRVQRGSGPLWVSDLSDQMNPFSRHFLQAAEEAGWPVLANLNGSAVNGLSYYRSTVRNGLRFSAADAFLRPALKRPNLTVVSNALVEKLVVADGRAIGVRYRVGDKALTARAEGEVIVSAGAINSPQILQLSGLGPVDVLRAAGVKVQEELPQVGKGLQDHLAVSYQFGATEPTLNNIFRSPLQRMMAGVQYALMRRGPLSVPVNQVGGFVRTGEGEGVPNVQIFCNPANYHVNAEGKTILASAPGYILSAQPCRPTSRGEIRIASSSPADAPLIVPNSLATEEDRHAALQATKAVRMLAETKSLRDVTRGRGTPDPITMSDDALMEDFKARASTVFHPTCTCRMGRNAADSVLDSELKVHGVKGLRVVDASAFPNITSGNTNAPTMMLAARAVQHILRSARA</sequence>
<feature type="domain" description="Glucose-methanol-choline oxidoreductase N-terminal" evidence="8">
    <location>
        <begin position="259"/>
        <end position="273"/>
    </location>
</feature>
<reference evidence="9" key="1">
    <citation type="submission" date="2021-03" db="EMBL/GenBank/DDBJ databases">
        <title>Roseibium sp. CAU 1637 isolated from Incheon.</title>
        <authorList>
            <person name="Kim W."/>
        </authorList>
    </citation>
    <scope>NUCLEOTIDE SEQUENCE</scope>
    <source>
        <strain evidence="9">CAU 1637</strain>
    </source>
</reference>
<dbReference type="SUPFAM" id="SSF51905">
    <property type="entry name" value="FAD/NAD(P)-binding domain"/>
    <property type="match status" value="1"/>
</dbReference>
<evidence type="ECO:0000256" key="1">
    <source>
        <dbReference type="ARBA" id="ARBA00001974"/>
    </source>
</evidence>
<dbReference type="PANTHER" id="PTHR11552">
    <property type="entry name" value="GLUCOSE-METHANOL-CHOLINE GMC OXIDOREDUCTASE"/>
    <property type="match status" value="1"/>
</dbReference>
<organism evidence="9 10">
    <name type="scientific">Roseibium limicola</name>
    <dbReference type="NCBI Taxonomy" id="2816037"/>
    <lineage>
        <taxon>Bacteria</taxon>
        <taxon>Pseudomonadati</taxon>
        <taxon>Pseudomonadota</taxon>
        <taxon>Alphaproteobacteria</taxon>
        <taxon>Hyphomicrobiales</taxon>
        <taxon>Stappiaceae</taxon>
        <taxon>Roseibium</taxon>
    </lineage>
</organism>
<evidence type="ECO:0000256" key="6">
    <source>
        <dbReference type="RuleBase" id="RU003968"/>
    </source>
</evidence>
<dbReference type="InterPro" id="IPR007867">
    <property type="entry name" value="GMC_OxRtase_C"/>
</dbReference>
<evidence type="ECO:0000259" key="8">
    <source>
        <dbReference type="PROSITE" id="PS00624"/>
    </source>
</evidence>
<dbReference type="Pfam" id="PF00732">
    <property type="entry name" value="GMC_oxred_N"/>
    <property type="match status" value="1"/>
</dbReference>
<evidence type="ECO:0000256" key="3">
    <source>
        <dbReference type="ARBA" id="ARBA00022630"/>
    </source>
</evidence>
<evidence type="ECO:0000259" key="7">
    <source>
        <dbReference type="PROSITE" id="PS00623"/>
    </source>
</evidence>
<name>A0A939EN01_9HYPH</name>
<evidence type="ECO:0000313" key="10">
    <source>
        <dbReference type="Proteomes" id="UP000664779"/>
    </source>
</evidence>
<dbReference type="Proteomes" id="UP000664779">
    <property type="component" value="Unassembled WGS sequence"/>
</dbReference>
<dbReference type="InterPro" id="IPR012132">
    <property type="entry name" value="GMC_OxRdtase"/>
</dbReference>
<comment type="similarity">
    <text evidence="2 6">Belongs to the GMC oxidoreductase family.</text>
</comment>
<dbReference type="SUPFAM" id="SSF54373">
    <property type="entry name" value="FAD-linked reductases, C-terminal domain"/>
    <property type="match status" value="1"/>
</dbReference>
<feature type="binding site" evidence="5">
    <location>
        <position position="224"/>
    </location>
    <ligand>
        <name>FAD</name>
        <dbReference type="ChEBI" id="CHEBI:57692"/>
    </ligand>
</feature>
<dbReference type="PIRSF" id="PIRSF000137">
    <property type="entry name" value="Alcohol_oxidase"/>
    <property type="match status" value="1"/>
</dbReference>
<dbReference type="InterPro" id="IPR000172">
    <property type="entry name" value="GMC_OxRdtase_N"/>
</dbReference>
<feature type="binding site" evidence="5">
    <location>
        <position position="85"/>
    </location>
    <ligand>
        <name>FAD</name>
        <dbReference type="ChEBI" id="CHEBI:57692"/>
    </ligand>
</feature>
<proteinExistence type="inferred from homology"/>
<dbReference type="Gene3D" id="3.50.50.60">
    <property type="entry name" value="FAD/NAD(P)-binding domain"/>
    <property type="match status" value="1"/>
</dbReference>
<dbReference type="GO" id="GO:0016614">
    <property type="term" value="F:oxidoreductase activity, acting on CH-OH group of donors"/>
    <property type="evidence" value="ECO:0007669"/>
    <property type="project" value="InterPro"/>
</dbReference>
<accession>A0A939EN01</accession>
<comment type="cofactor">
    <cofactor evidence="1 5">
        <name>FAD</name>
        <dbReference type="ChEBI" id="CHEBI:57692"/>
    </cofactor>
</comment>
<dbReference type="GO" id="GO:0050660">
    <property type="term" value="F:flavin adenine dinucleotide binding"/>
    <property type="evidence" value="ECO:0007669"/>
    <property type="project" value="InterPro"/>
</dbReference>
<evidence type="ECO:0000256" key="5">
    <source>
        <dbReference type="PIRSR" id="PIRSR000137-2"/>
    </source>
</evidence>
<protein>
    <submittedName>
        <fullName evidence="9">GMC family oxidoreductase N-terminal domain-containing protein</fullName>
    </submittedName>
</protein>
<comment type="caution">
    <text evidence="9">The sequence shown here is derived from an EMBL/GenBank/DDBJ whole genome shotgun (WGS) entry which is preliminary data.</text>
</comment>
<dbReference type="Gene3D" id="3.30.560.10">
    <property type="entry name" value="Glucose Oxidase, domain 3"/>
    <property type="match status" value="1"/>
</dbReference>
<dbReference type="PROSITE" id="PS00624">
    <property type="entry name" value="GMC_OXRED_2"/>
    <property type="match status" value="1"/>
</dbReference>
<evidence type="ECO:0000256" key="4">
    <source>
        <dbReference type="ARBA" id="ARBA00022827"/>
    </source>
</evidence>
<dbReference type="PROSITE" id="PS00623">
    <property type="entry name" value="GMC_OXRED_1"/>
    <property type="match status" value="1"/>
</dbReference>
<keyword evidence="4 5" id="KW-0274">FAD</keyword>
<keyword evidence="10" id="KW-1185">Reference proteome</keyword>
<dbReference type="AlphaFoldDB" id="A0A939EN01"/>
<dbReference type="EMBL" id="JAFLNF010000001">
    <property type="protein sequence ID" value="MBO0343984.1"/>
    <property type="molecule type" value="Genomic_DNA"/>
</dbReference>
<dbReference type="RefSeq" id="WP_206937821.1">
    <property type="nucleotide sequence ID" value="NZ_JAFLNF010000001.1"/>
</dbReference>
<evidence type="ECO:0000256" key="2">
    <source>
        <dbReference type="ARBA" id="ARBA00010790"/>
    </source>
</evidence>
<feature type="domain" description="Glucose-methanol-choline oxidoreductase N-terminal" evidence="7">
    <location>
        <begin position="83"/>
        <end position="106"/>
    </location>
</feature>
<dbReference type="Pfam" id="PF05199">
    <property type="entry name" value="GMC_oxred_C"/>
    <property type="match status" value="1"/>
</dbReference>
<dbReference type="InterPro" id="IPR036188">
    <property type="entry name" value="FAD/NAD-bd_sf"/>
</dbReference>
<keyword evidence="3 6" id="KW-0285">Flavoprotein</keyword>
<gene>
    <name evidence="9" type="ORF">J0X15_02030</name>
</gene>
<evidence type="ECO:0000313" key="9">
    <source>
        <dbReference type="EMBL" id="MBO0343984.1"/>
    </source>
</evidence>
<dbReference type="PANTHER" id="PTHR11552:SF147">
    <property type="entry name" value="CHOLINE DEHYDROGENASE, MITOCHONDRIAL"/>
    <property type="match status" value="1"/>
</dbReference>